<proteinExistence type="inferred from homology"/>
<accession>A0AA85K963</accession>
<keyword evidence="9" id="KW-0966">Cell projection</keyword>
<name>A0AA85K963_TRIRE</name>
<comment type="function">
    <text evidence="1">Component of the nexin-dynein regulatory complex (N-DRC), a key regulator of ciliary/flagellar motility which maintains the alignment and integrity of the distal axoneme and regulates microtubule sliding in motile axonemes.</text>
</comment>
<evidence type="ECO:0000256" key="9">
    <source>
        <dbReference type="ARBA" id="ARBA00023273"/>
    </source>
</evidence>
<evidence type="ECO:0000256" key="5">
    <source>
        <dbReference type="ARBA" id="ARBA00022490"/>
    </source>
</evidence>
<comment type="subcellular location">
    <subcellularLocation>
        <location evidence="2">Cytoplasm</location>
        <location evidence="2">Cytoskeleton</location>
        <location evidence="2">Flagellum axoneme</location>
    </subcellularLocation>
</comment>
<keyword evidence="7" id="KW-0969">Cilium</keyword>
<keyword evidence="5" id="KW-0963">Cytoplasm</keyword>
<dbReference type="PANTHER" id="PTHR31598">
    <property type="entry name" value="IQ DOMAIN-CONTAINING PROTEIN D"/>
    <property type="match status" value="1"/>
</dbReference>
<evidence type="ECO:0000256" key="6">
    <source>
        <dbReference type="ARBA" id="ARBA00022846"/>
    </source>
</evidence>
<dbReference type="InterPro" id="IPR000048">
    <property type="entry name" value="IQ_motif_EF-hand-BS"/>
</dbReference>
<feature type="coiled-coil region" evidence="12">
    <location>
        <begin position="453"/>
        <end position="565"/>
    </location>
</feature>
<keyword evidence="8" id="KW-0206">Cytoskeleton</keyword>
<reference evidence="14" key="2">
    <citation type="submission" date="2023-11" db="UniProtKB">
        <authorList>
            <consortium name="WormBaseParasite"/>
        </authorList>
    </citation>
    <scope>IDENTIFICATION</scope>
</reference>
<protein>
    <recommendedName>
        <fullName evidence="4">Dynein regulatory complex protein 10</fullName>
    </recommendedName>
    <alternativeName>
        <fullName evidence="10">IQ domain-containing protein D</fullName>
    </alternativeName>
</protein>
<dbReference type="Pfam" id="PF00612">
    <property type="entry name" value="IQ"/>
    <property type="match status" value="2"/>
</dbReference>
<keyword evidence="13" id="KW-1185">Reference proteome</keyword>
<dbReference type="Proteomes" id="UP000050795">
    <property type="component" value="Unassembled WGS sequence"/>
</dbReference>
<keyword evidence="12" id="KW-0175">Coiled coil</keyword>
<evidence type="ECO:0000256" key="10">
    <source>
        <dbReference type="ARBA" id="ARBA00032180"/>
    </source>
</evidence>
<evidence type="ECO:0000256" key="11">
    <source>
        <dbReference type="ARBA" id="ARBA00046836"/>
    </source>
</evidence>
<dbReference type="InterPro" id="IPR042815">
    <property type="entry name" value="DRC10"/>
</dbReference>
<dbReference type="SMART" id="SM00015">
    <property type="entry name" value="IQ"/>
    <property type="match status" value="2"/>
</dbReference>
<evidence type="ECO:0000256" key="1">
    <source>
        <dbReference type="ARBA" id="ARBA00003029"/>
    </source>
</evidence>
<sequence length="595" mass="71199">MSTVDMNLENSVPCQKMNFIQDLMPLSRHIGSPMAKKVLAVLDSTIQKVLTVLCLQNITENVKEEKSILDRVTTFLKQMGKYYLTKASNTSEGIINQNSSDNCELLIDEESQITANMEDTTMTGEIVVVEDESEDEEMRDHTRNLLHFLLSKPLINQFLASIMLKKAECQYQYEYPMEWKLPEIISNFKGSVQWINIPQFDEDNKTKLLEFLIHLRILLLTKLLTTPEDKKRRKNYIKELENRDQECQTKLSGLIKELDKQICKNNTETRKIGYTVSKLKNEIENLEKYLTERTKQVNTEEMKKITEIKNQSNEKEDDLKKQCKTHNQLLEKLIETNRCEEEVLRKTIYKMESDIESKISKYDQEMTVLQDEYDKLEAEYTEEKAAYNELNERFQIINEEYQKIMEERRIQEEKRQRDEEERRQMEQAVTTIQAYWRSYKTRKMARGKRGEKEDDLKKQCKTHNQLLEKLIETNRCEEEVLRKTIYKMESDIESKISKYDQEMTVLQDEYDKLEAEYTEEKAAYNELNERFQIINEEYQKIMEERRIQEEKRQRDEEERRQMEQAVTTIQAYWRSYKTRKMARGKRGGSRRGKKK</sequence>
<evidence type="ECO:0000313" key="13">
    <source>
        <dbReference type="Proteomes" id="UP000050795"/>
    </source>
</evidence>
<dbReference type="PROSITE" id="PS50096">
    <property type="entry name" value="IQ"/>
    <property type="match status" value="2"/>
</dbReference>
<feature type="coiled-coil region" evidence="12">
    <location>
        <begin position="237"/>
        <end position="428"/>
    </location>
</feature>
<evidence type="ECO:0000256" key="7">
    <source>
        <dbReference type="ARBA" id="ARBA00023069"/>
    </source>
</evidence>
<keyword evidence="6" id="KW-0282">Flagellum</keyword>
<comment type="subunit">
    <text evidence="11">Component of the nexin-dynein regulatory complex (N-DRC). Interacts with CFAP52.</text>
</comment>
<dbReference type="AlphaFoldDB" id="A0AA85K963"/>
<evidence type="ECO:0000256" key="4">
    <source>
        <dbReference type="ARBA" id="ARBA00021752"/>
    </source>
</evidence>
<organism evidence="13 14">
    <name type="scientific">Trichobilharzia regenti</name>
    <name type="common">Nasal bird schistosome</name>
    <dbReference type="NCBI Taxonomy" id="157069"/>
    <lineage>
        <taxon>Eukaryota</taxon>
        <taxon>Metazoa</taxon>
        <taxon>Spiralia</taxon>
        <taxon>Lophotrochozoa</taxon>
        <taxon>Platyhelminthes</taxon>
        <taxon>Trematoda</taxon>
        <taxon>Digenea</taxon>
        <taxon>Strigeidida</taxon>
        <taxon>Schistosomatoidea</taxon>
        <taxon>Schistosomatidae</taxon>
        <taxon>Trichobilharzia</taxon>
    </lineage>
</organism>
<evidence type="ECO:0000256" key="3">
    <source>
        <dbReference type="ARBA" id="ARBA00009071"/>
    </source>
</evidence>
<comment type="similarity">
    <text evidence="3">Belongs to the DRC10 family.</text>
</comment>
<evidence type="ECO:0000256" key="2">
    <source>
        <dbReference type="ARBA" id="ARBA00004611"/>
    </source>
</evidence>
<evidence type="ECO:0000256" key="12">
    <source>
        <dbReference type="SAM" id="Coils"/>
    </source>
</evidence>
<dbReference type="CDD" id="cd23767">
    <property type="entry name" value="IQCD"/>
    <property type="match status" value="2"/>
</dbReference>
<reference evidence="13" key="1">
    <citation type="submission" date="2022-06" db="EMBL/GenBank/DDBJ databases">
        <authorList>
            <person name="Berger JAMES D."/>
            <person name="Berger JAMES D."/>
        </authorList>
    </citation>
    <scope>NUCLEOTIDE SEQUENCE [LARGE SCALE GENOMIC DNA]</scope>
</reference>
<evidence type="ECO:0000256" key="8">
    <source>
        <dbReference type="ARBA" id="ARBA00023212"/>
    </source>
</evidence>
<evidence type="ECO:0000313" key="14">
    <source>
        <dbReference type="WBParaSite" id="TREG1_69930.1"/>
    </source>
</evidence>
<dbReference type="PANTHER" id="PTHR31598:SF1">
    <property type="entry name" value="DYNEIN REGULATORY COMPLEX PROTEIN 10"/>
    <property type="match status" value="1"/>
</dbReference>
<dbReference type="WBParaSite" id="TREG1_69930.1">
    <property type="protein sequence ID" value="TREG1_69930.1"/>
    <property type="gene ID" value="TREG1_69930"/>
</dbReference>